<organism evidence="3 4">
    <name type="scientific">Botrimarina colliarenosi</name>
    <dbReference type="NCBI Taxonomy" id="2528001"/>
    <lineage>
        <taxon>Bacteria</taxon>
        <taxon>Pseudomonadati</taxon>
        <taxon>Planctomycetota</taxon>
        <taxon>Planctomycetia</taxon>
        <taxon>Pirellulales</taxon>
        <taxon>Lacipirellulaceae</taxon>
        <taxon>Botrimarina</taxon>
    </lineage>
</organism>
<feature type="region of interest" description="Disordered" evidence="1">
    <location>
        <begin position="34"/>
        <end position="53"/>
    </location>
</feature>
<evidence type="ECO:0000313" key="4">
    <source>
        <dbReference type="Proteomes" id="UP000317421"/>
    </source>
</evidence>
<dbReference type="OrthoDB" id="290793at2"/>
<gene>
    <name evidence="3" type="ORF">Pla108_24830</name>
</gene>
<feature type="signal peptide" evidence="2">
    <location>
        <begin position="1"/>
        <end position="30"/>
    </location>
</feature>
<dbReference type="AlphaFoldDB" id="A0A5C6AAW4"/>
<dbReference type="Proteomes" id="UP000317421">
    <property type="component" value="Unassembled WGS sequence"/>
</dbReference>
<keyword evidence="4" id="KW-1185">Reference proteome</keyword>
<keyword evidence="2" id="KW-0732">Signal</keyword>
<accession>A0A5C6AAW4</accession>
<dbReference type="EMBL" id="SJPR01000003">
    <property type="protein sequence ID" value="TWT96709.1"/>
    <property type="molecule type" value="Genomic_DNA"/>
</dbReference>
<feature type="chain" id="PRO_5022963634" description="Flagellar protein FliL" evidence="2">
    <location>
        <begin position="31"/>
        <end position="161"/>
    </location>
</feature>
<protein>
    <recommendedName>
        <fullName evidence="5">Flagellar protein FliL</fullName>
    </recommendedName>
</protein>
<sequence length="161" mass="17844" precursor="true">MSKTAVYKSLYNRAVGGALASLLLVTPSWGAPAPAASDVQPADPSGQDKQADSEPDLAALLLGRFMMRDFRVVEGSKLRISFALYAEVDATLAAAVAEFLETHEHRVRDEVLVSIRTCDQSDFQEPDLTRMRRRVMARLQRAMPMIPIEGLLIGEFEFFND</sequence>
<proteinExistence type="predicted"/>
<evidence type="ECO:0000256" key="2">
    <source>
        <dbReference type="SAM" id="SignalP"/>
    </source>
</evidence>
<dbReference type="RefSeq" id="WP_146445223.1">
    <property type="nucleotide sequence ID" value="NZ_SJPR01000003.1"/>
</dbReference>
<evidence type="ECO:0000256" key="1">
    <source>
        <dbReference type="SAM" id="MobiDB-lite"/>
    </source>
</evidence>
<reference evidence="3 4" key="1">
    <citation type="submission" date="2019-02" db="EMBL/GenBank/DDBJ databases">
        <title>Deep-cultivation of Planctomycetes and their phenomic and genomic characterization uncovers novel biology.</title>
        <authorList>
            <person name="Wiegand S."/>
            <person name="Jogler M."/>
            <person name="Boedeker C."/>
            <person name="Pinto D."/>
            <person name="Vollmers J."/>
            <person name="Rivas-Marin E."/>
            <person name="Kohn T."/>
            <person name="Peeters S.H."/>
            <person name="Heuer A."/>
            <person name="Rast P."/>
            <person name="Oberbeckmann S."/>
            <person name="Bunk B."/>
            <person name="Jeske O."/>
            <person name="Meyerdierks A."/>
            <person name="Storesund J.E."/>
            <person name="Kallscheuer N."/>
            <person name="Luecker S."/>
            <person name="Lage O.M."/>
            <person name="Pohl T."/>
            <person name="Merkel B.J."/>
            <person name="Hornburger P."/>
            <person name="Mueller R.-W."/>
            <person name="Bruemmer F."/>
            <person name="Labrenz M."/>
            <person name="Spormann A.M."/>
            <person name="Op Den Camp H."/>
            <person name="Overmann J."/>
            <person name="Amann R."/>
            <person name="Jetten M.S.M."/>
            <person name="Mascher T."/>
            <person name="Medema M.H."/>
            <person name="Devos D.P."/>
            <person name="Kaster A.-K."/>
            <person name="Ovreas L."/>
            <person name="Rohde M."/>
            <person name="Galperin M.Y."/>
            <person name="Jogler C."/>
        </authorList>
    </citation>
    <scope>NUCLEOTIDE SEQUENCE [LARGE SCALE GENOMIC DNA]</scope>
    <source>
        <strain evidence="3 4">Pla108</strain>
    </source>
</reference>
<name>A0A5C6AAW4_9BACT</name>
<evidence type="ECO:0008006" key="5">
    <source>
        <dbReference type="Google" id="ProtNLM"/>
    </source>
</evidence>
<comment type="caution">
    <text evidence="3">The sequence shown here is derived from an EMBL/GenBank/DDBJ whole genome shotgun (WGS) entry which is preliminary data.</text>
</comment>
<evidence type="ECO:0000313" key="3">
    <source>
        <dbReference type="EMBL" id="TWT96709.1"/>
    </source>
</evidence>